<dbReference type="EMBL" id="VTUZ01000087">
    <property type="protein sequence ID" value="KAA0997441.1"/>
    <property type="molecule type" value="Genomic_DNA"/>
</dbReference>
<dbReference type="RefSeq" id="WP_149676749.1">
    <property type="nucleotide sequence ID" value="NZ_VTUZ01000087.1"/>
</dbReference>
<name>A0A5B0G4D7_9BURK</name>
<evidence type="ECO:0000313" key="4">
    <source>
        <dbReference type="Proteomes" id="UP000325273"/>
    </source>
</evidence>
<dbReference type="Gene3D" id="1.20.140.10">
    <property type="entry name" value="Butyryl-CoA Dehydrogenase, subunit A, domain 3"/>
    <property type="match status" value="1"/>
</dbReference>
<sequence>MRPQSAELMIWKAAALYEAGKPCGVEPTAATYLAAEAAFETALRAVRTHGGFGFVKKYQLERGLRERVLPCSPP</sequence>
<dbReference type="SUPFAM" id="SSF47203">
    <property type="entry name" value="Acyl-CoA dehydrogenase C-terminal domain-like"/>
    <property type="match status" value="1"/>
</dbReference>
<dbReference type="AlphaFoldDB" id="A0A5B0G4D7"/>
<accession>A0A5B0G4D7</accession>
<keyword evidence="4" id="KW-1185">Reference proteome</keyword>
<reference evidence="3 4" key="1">
    <citation type="submission" date="2019-08" db="EMBL/GenBank/DDBJ databases">
        <title>Paraburkholderia sp. DCY113.</title>
        <authorList>
            <person name="Kang J."/>
        </authorList>
    </citation>
    <scope>NUCLEOTIDE SEQUENCE [LARGE SCALE GENOMIC DNA]</scope>
    <source>
        <strain evidence="3 4">DCY113</strain>
    </source>
</reference>
<gene>
    <name evidence="3" type="ORF">FVF58_49380</name>
</gene>
<keyword evidence="1" id="KW-0285">Flavoprotein</keyword>
<dbReference type="InterPro" id="IPR036250">
    <property type="entry name" value="AcylCo_DH-like_C"/>
</dbReference>
<evidence type="ECO:0000313" key="3">
    <source>
        <dbReference type="EMBL" id="KAA0997441.1"/>
    </source>
</evidence>
<dbReference type="Proteomes" id="UP000325273">
    <property type="component" value="Unassembled WGS sequence"/>
</dbReference>
<organism evidence="3 4">
    <name type="scientific">Paraburkholderia panacisoli</name>
    <dbReference type="NCBI Taxonomy" id="2603818"/>
    <lineage>
        <taxon>Bacteria</taxon>
        <taxon>Pseudomonadati</taxon>
        <taxon>Pseudomonadota</taxon>
        <taxon>Betaproteobacteria</taxon>
        <taxon>Burkholderiales</taxon>
        <taxon>Burkholderiaceae</taxon>
        <taxon>Paraburkholderia</taxon>
    </lineage>
</organism>
<evidence type="ECO:0000256" key="1">
    <source>
        <dbReference type="ARBA" id="ARBA00022630"/>
    </source>
</evidence>
<dbReference type="GO" id="GO:0016627">
    <property type="term" value="F:oxidoreductase activity, acting on the CH-CH group of donors"/>
    <property type="evidence" value="ECO:0007669"/>
    <property type="project" value="InterPro"/>
</dbReference>
<proteinExistence type="predicted"/>
<dbReference type="Pfam" id="PF00441">
    <property type="entry name" value="Acyl-CoA_dh_1"/>
    <property type="match status" value="1"/>
</dbReference>
<comment type="caution">
    <text evidence="3">The sequence shown here is derived from an EMBL/GenBank/DDBJ whole genome shotgun (WGS) entry which is preliminary data.</text>
</comment>
<evidence type="ECO:0000259" key="2">
    <source>
        <dbReference type="Pfam" id="PF00441"/>
    </source>
</evidence>
<feature type="domain" description="Acyl-CoA dehydrogenase/oxidase C-terminal" evidence="2">
    <location>
        <begin position="4"/>
        <end position="66"/>
    </location>
</feature>
<protein>
    <recommendedName>
        <fullName evidence="2">Acyl-CoA dehydrogenase/oxidase C-terminal domain-containing protein</fullName>
    </recommendedName>
</protein>
<dbReference type="InterPro" id="IPR009075">
    <property type="entry name" value="AcylCo_DH/oxidase_C"/>
</dbReference>